<keyword evidence="1" id="KW-1133">Transmembrane helix</keyword>
<organism evidence="2 3">
    <name type="scientific">Vibrio chagasii</name>
    <dbReference type="NCBI Taxonomy" id="170679"/>
    <lineage>
        <taxon>Bacteria</taxon>
        <taxon>Pseudomonadati</taxon>
        <taxon>Pseudomonadota</taxon>
        <taxon>Gammaproteobacteria</taxon>
        <taxon>Vibrionales</taxon>
        <taxon>Vibrionaceae</taxon>
        <taxon>Vibrio</taxon>
    </lineage>
</organism>
<keyword evidence="1" id="KW-0472">Membrane</keyword>
<feature type="transmembrane region" description="Helical" evidence="1">
    <location>
        <begin position="50"/>
        <end position="71"/>
    </location>
</feature>
<feature type="transmembrane region" description="Helical" evidence="1">
    <location>
        <begin position="131"/>
        <end position="154"/>
    </location>
</feature>
<evidence type="ECO:0000256" key="1">
    <source>
        <dbReference type="SAM" id="Phobius"/>
    </source>
</evidence>
<dbReference type="AlphaFoldDB" id="A0A7V7NXA3"/>
<feature type="transmembrane region" description="Helical" evidence="1">
    <location>
        <begin position="16"/>
        <end position="38"/>
    </location>
</feature>
<accession>A0A7V7NXA3</accession>
<reference evidence="2 3" key="1">
    <citation type="submission" date="2019-09" db="EMBL/GenBank/DDBJ databases">
        <title>Draft genome sequences of 48 bacterial type strains from the CCUG.</title>
        <authorList>
            <person name="Tunovic T."/>
            <person name="Pineiro-Iglesias B."/>
            <person name="Unosson C."/>
            <person name="Inganas E."/>
            <person name="Ohlen M."/>
            <person name="Cardew S."/>
            <person name="Jensie-Markopoulos S."/>
            <person name="Salva-Serra F."/>
            <person name="Jaen-Luchoro D."/>
            <person name="Karlsson R."/>
            <person name="Svensson-Stadler L."/>
            <person name="Chun J."/>
            <person name="Moore E."/>
        </authorList>
    </citation>
    <scope>NUCLEOTIDE SEQUENCE [LARGE SCALE GENOMIC DNA]</scope>
    <source>
        <strain evidence="2 3">CCUG 48643</strain>
    </source>
</reference>
<dbReference type="GeneID" id="77344703"/>
<protein>
    <submittedName>
        <fullName evidence="2">Uncharacterized protein</fullName>
    </submittedName>
</protein>
<dbReference type="RefSeq" id="WP_137406555.1">
    <property type="nucleotide sequence ID" value="NZ_AP025467.1"/>
</dbReference>
<evidence type="ECO:0000313" key="2">
    <source>
        <dbReference type="EMBL" id="KAB0482468.1"/>
    </source>
</evidence>
<keyword evidence="1" id="KW-0812">Transmembrane</keyword>
<evidence type="ECO:0000313" key="3">
    <source>
        <dbReference type="Proteomes" id="UP000423756"/>
    </source>
</evidence>
<comment type="caution">
    <text evidence="2">The sequence shown here is derived from an EMBL/GenBank/DDBJ whole genome shotgun (WGS) entry which is preliminary data.</text>
</comment>
<dbReference type="Proteomes" id="UP000423756">
    <property type="component" value="Unassembled WGS sequence"/>
</dbReference>
<name>A0A7V7NXA3_9VIBR</name>
<proteinExistence type="predicted"/>
<sequence length="166" mass="18577">MNIILAILFGFLRTPALIYFAITGVTVYLITALLRVAFIPLSFLSRNLSGPAQFCFGLFGFLILYNGFYLVRDFTLPILDTNALIAVPTMILSYEGLANNLLNGFYITAESIPSADSLFDWTKSYFGSYDIHTLLIIWWVILASEVGPIIYYAANRFFAVVGLEND</sequence>
<gene>
    <name evidence="2" type="ORF">F7Q91_03400</name>
</gene>
<dbReference type="EMBL" id="VZPX01000004">
    <property type="protein sequence ID" value="KAB0482468.1"/>
    <property type="molecule type" value="Genomic_DNA"/>
</dbReference>